<keyword evidence="1" id="KW-0472">Membrane</keyword>
<name>A0A6N8E8L6_9GAMM</name>
<accession>A0A6N8E8L6</accession>
<feature type="transmembrane region" description="Helical" evidence="1">
    <location>
        <begin position="191"/>
        <end position="209"/>
    </location>
</feature>
<dbReference type="EMBL" id="WNKT01000007">
    <property type="protein sequence ID" value="MTW20475.1"/>
    <property type="molecule type" value="Genomic_DNA"/>
</dbReference>
<organism evidence="2 3">
    <name type="scientific">Allochromatium palmeri</name>
    <dbReference type="NCBI Taxonomy" id="231048"/>
    <lineage>
        <taxon>Bacteria</taxon>
        <taxon>Pseudomonadati</taxon>
        <taxon>Pseudomonadota</taxon>
        <taxon>Gammaproteobacteria</taxon>
        <taxon>Chromatiales</taxon>
        <taxon>Chromatiaceae</taxon>
        <taxon>Allochromatium</taxon>
    </lineage>
</organism>
<dbReference type="RefSeq" id="WP_155449054.1">
    <property type="nucleotide sequence ID" value="NZ_WNKT01000007.1"/>
</dbReference>
<evidence type="ECO:0000313" key="2">
    <source>
        <dbReference type="EMBL" id="MTW20475.1"/>
    </source>
</evidence>
<sequence>MGFYIKRYLAAFQEHRHWTFMALVPVILYLIVAALRVDSFAITQDFSYSGDVRLAAATRPVDTLTLEAVLADPDQLFLDTLALSQLQQRFELQQDARAIPTSQGLRRLVHDSMNLSSPSDSRLRLAYEGPHAHLGAIMVHFYSEQLLQRVEDGAARHQTPESRVTYRFALDGTPTTIGMASPWNAERLPRAILVFALSLLAVLLLIGILELSDPSFKSERQIARYLDLPVLGSIPDATQLARHLKET</sequence>
<keyword evidence="3" id="KW-1185">Reference proteome</keyword>
<keyword evidence="1" id="KW-1133">Transmembrane helix</keyword>
<proteinExistence type="predicted"/>
<reference evidence="2 3" key="1">
    <citation type="submission" date="2019-11" db="EMBL/GenBank/DDBJ databases">
        <title>Whole-genome sequence of the anaerobic purple sulfur bacterium Allochromatium palmeri DSM 15591.</title>
        <authorList>
            <person name="Kyndt J.A."/>
            <person name="Meyer T.E."/>
        </authorList>
    </citation>
    <scope>NUCLEOTIDE SEQUENCE [LARGE SCALE GENOMIC DNA]</scope>
    <source>
        <strain evidence="2 3">DSM 15591</strain>
    </source>
</reference>
<evidence type="ECO:0000313" key="3">
    <source>
        <dbReference type="Proteomes" id="UP000434044"/>
    </source>
</evidence>
<keyword evidence="1" id="KW-0812">Transmembrane</keyword>
<evidence type="ECO:0000256" key="1">
    <source>
        <dbReference type="SAM" id="Phobius"/>
    </source>
</evidence>
<feature type="transmembrane region" description="Helical" evidence="1">
    <location>
        <begin position="20"/>
        <end position="37"/>
    </location>
</feature>
<gene>
    <name evidence="2" type="ORF">GJ668_05110</name>
</gene>
<dbReference type="AlphaFoldDB" id="A0A6N8E8L6"/>
<dbReference type="OrthoDB" id="5766736at2"/>
<comment type="caution">
    <text evidence="2">The sequence shown here is derived from an EMBL/GenBank/DDBJ whole genome shotgun (WGS) entry which is preliminary data.</text>
</comment>
<protein>
    <submittedName>
        <fullName evidence="2">Uncharacterized protein</fullName>
    </submittedName>
</protein>
<dbReference type="Proteomes" id="UP000434044">
    <property type="component" value="Unassembled WGS sequence"/>
</dbReference>